<evidence type="ECO:0000313" key="3">
    <source>
        <dbReference type="Proteomes" id="UP000054217"/>
    </source>
</evidence>
<feature type="compositionally biased region" description="Basic residues" evidence="1">
    <location>
        <begin position="327"/>
        <end position="339"/>
    </location>
</feature>
<feature type="compositionally biased region" description="Basic and acidic residues" evidence="1">
    <location>
        <begin position="138"/>
        <end position="158"/>
    </location>
</feature>
<dbReference type="Proteomes" id="UP000054217">
    <property type="component" value="Unassembled WGS sequence"/>
</dbReference>
<proteinExistence type="predicted"/>
<keyword evidence="3" id="KW-1185">Reference proteome</keyword>
<dbReference type="InParanoid" id="A0A0C3NFN5"/>
<gene>
    <name evidence="2" type="ORF">M404DRAFT_11309</name>
</gene>
<reference evidence="3" key="2">
    <citation type="submission" date="2015-01" db="EMBL/GenBank/DDBJ databases">
        <title>Evolutionary Origins and Diversification of the Mycorrhizal Mutualists.</title>
        <authorList>
            <consortium name="DOE Joint Genome Institute"/>
            <consortium name="Mycorrhizal Genomics Consortium"/>
            <person name="Kohler A."/>
            <person name="Kuo A."/>
            <person name="Nagy L.G."/>
            <person name="Floudas D."/>
            <person name="Copeland A."/>
            <person name="Barry K.W."/>
            <person name="Cichocki N."/>
            <person name="Veneault-Fourrey C."/>
            <person name="LaButti K."/>
            <person name="Lindquist E.A."/>
            <person name="Lipzen A."/>
            <person name="Lundell T."/>
            <person name="Morin E."/>
            <person name="Murat C."/>
            <person name="Riley R."/>
            <person name="Ohm R."/>
            <person name="Sun H."/>
            <person name="Tunlid A."/>
            <person name="Henrissat B."/>
            <person name="Grigoriev I.V."/>
            <person name="Hibbett D.S."/>
            <person name="Martin F."/>
        </authorList>
    </citation>
    <scope>NUCLEOTIDE SEQUENCE [LARGE SCALE GENOMIC DNA]</scope>
    <source>
        <strain evidence="3">Marx 270</strain>
    </source>
</reference>
<evidence type="ECO:0000313" key="2">
    <source>
        <dbReference type="EMBL" id="KIN94303.1"/>
    </source>
</evidence>
<dbReference type="HOGENOM" id="CLU_819191_0_0_1"/>
<feature type="region of interest" description="Disordered" evidence="1">
    <location>
        <begin position="312"/>
        <end position="339"/>
    </location>
</feature>
<dbReference type="AlphaFoldDB" id="A0A0C3NFN5"/>
<protein>
    <submittedName>
        <fullName evidence="2">Uncharacterized protein</fullName>
    </submittedName>
</protein>
<dbReference type="EMBL" id="KN832104">
    <property type="protein sequence ID" value="KIN94303.1"/>
    <property type="molecule type" value="Genomic_DNA"/>
</dbReference>
<accession>A0A0C3NFN5</accession>
<name>A0A0C3NFN5_PISTI</name>
<sequence length="339" mass="36850">MRTWDEDERRKGGRRACIPDLSGQGKADLAEVKVVSIVLPICGFGLSGLSEEDWLVLTVTEGDADGSVLGEETGDLPGRRGIANPAGPLVCKEVVNLRDVTQGEVDAAMAIAISMSKKRRRKEEMDVTNPEASEEISEEHGDHEGMIWKKGGEGEGDHRDPELFVEAIADVEETACMIEREGHVPTFWPEFVWKGEIEGDAPIVICREVCDGDVQATASAEEKGEVEIVTVDEGADVGMVDVDEEVIVDDQPGPMAEDADGGVVMAMFIESDMDVALVMSVVIEELVWDVCDVEGCDGEQVVREEDGVVEIDGNEIAEKDERGGKGERRRMGKRRTYGS</sequence>
<reference evidence="2 3" key="1">
    <citation type="submission" date="2014-04" db="EMBL/GenBank/DDBJ databases">
        <authorList>
            <consortium name="DOE Joint Genome Institute"/>
            <person name="Kuo A."/>
            <person name="Kohler A."/>
            <person name="Costa M.D."/>
            <person name="Nagy L.G."/>
            <person name="Floudas D."/>
            <person name="Copeland A."/>
            <person name="Barry K.W."/>
            <person name="Cichocki N."/>
            <person name="Veneault-Fourrey C."/>
            <person name="LaButti K."/>
            <person name="Lindquist E.A."/>
            <person name="Lipzen A."/>
            <person name="Lundell T."/>
            <person name="Morin E."/>
            <person name="Murat C."/>
            <person name="Sun H."/>
            <person name="Tunlid A."/>
            <person name="Henrissat B."/>
            <person name="Grigoriev I.V."/>
            <person name="Hibbett D.S."/>
            <person name="Martin F."/>
            <person name="Nordberg H.P."/>
            <person name="Cantor M.N."/>
            <person name="Hua S.X."/>
        </authorList>
    </citation>
    <scope>NUCLEOTIDE SEQUENCE [LARGE SCALE GENOMIC DNA]</scope>
    <source>
        <strain evidence="2 3">Marx 270</strain>
    </source>
</reference>
<feature type="region of interest" description="Disordered" evidence="1">
    <location>
        <begin position="119"/>
        <end position="158"/>
    </location>
</feature>
<feature type="compositionally biased region" description="Basic and acidic residues" evidence="1">
    <location>
        <begin position="316"/>
        <end position="326"/>
    </location>
</feature>
<organism evidence="2 3">
    <name type="scientific">Pisolithus tinctorius Marx 270</name>
    <dbReference type="NCBI Taxonomy" id="870435"/>
    <lineage>
        <taxon>Eukaryota</taxon>
        <taxon>Fungi</taxon>
        <taxon>Dikarya</taxon>
        <taxon>Basidiomycota</taxon>
        <taxon>Agaricomycotina</taxon>
        <taxon>Agaricomycetes</taxon>
        <taxon>Agaricomycetidae</taxon>
        <taxon>Boletales</taxon>
        <taxon>Sclerodermatineae</taxon>
        <taxon>Pisolithaceae</taxon>
        <taxon>Pisolithus</taxon>
    </lineage>
</organism>
<evidence type="ECO:0000256" key="1">
    <source>
        <dbReference type="SAM" id="MobiDB-lite"/>
    </source>
</evidence>